<keyword evidence="1" id="KW-0732">Signal</keyword>
<evidence type="ECO:0000313" key="2">
    <source>
        <dbReference type="EMBL" id="KAF0722651.1"/>
    </source>
</evidence>
<dbReference type="Proteomes" id="UP000481153">
    <property type="component" value="Unassembled WGS sequence"/>
</dbReference>
<gene>
    <name evidence="2" type="ORF">Ae201684_018250</name>
</gene>
<dbReference type="AlphaFoldDB" id="A0A6G0W617"/>
<dbReference type="InterPro" id="IPR049419">
    <property type="entry name" value="Reelin_subrepeat-B"/>
</dbReference>
<dbReference type="InterPro" id="IPR013320">
    <property type="entry name" value="ConA-like_dom_sf"/>
</dbReference>
<evidence type="ECO:0008006" key="4">
    <source>
        <dbReference type="Google" id="ProtNLM"/>
    </source>
</evidence>
<proteinExistence type="predicted"/>
<protein>
    <recommendedName>
        <fullName evidence="4">GH16 domain-containing protein</fullName>
    </recommendedName>
</protein>
<dbReference type="VEuPathDB" id="FungiDB:AeMF1_011853"/>
<comment type="caution">
    <text evidence="2">The sequence shown here is derived from an EMBL/GenBank/DDBJ whole genome shotgun (WGS) entry which is preliminary data.</text>
</comment>
<feature type="signal peptide" evidence="1">
    <location>
        <begin position="1"/>
        <end position="21"/>
    </location>
</feature>
<dbReference type="SUPFAM" id="SSF49899">
    <property type="entry name" value="Concanavalin A-like lectins/glucanases"/>
    <property type="match status" value="1"/>
</dbReference>
<dbReference type="Pfam" id="PF21471">
    <property type="entry name" value="Reelin_subrepeat-B"/>
    <property type="match status" value="1"/>
</dbReference>
<dbReference type="EMBL" id="VJMJ01000327">
    <property type="protein sequence ID" value="KAF0722651.1"/>
    <property type="molecule type" value="Genomic_DNA"/>
</dbReference>
<organism evidence="2 3">
    <name type="scientific">Aphanomyces euteiches</name>
    <dbReference type="NCBI Taxonomy" id="100861"/>
    <lineage>
        <taxon>Eukaryota</taxon>
        <taxon>Sar</taxon>
        <taxon>Stramenopiles</taxon>
        <taxon>Oomycota</taxon>
        <taxon>Saprolegniomycetes</taxon>
        <taxon>Saprolegniales</taxon>
        <taxon>Verrucalvaceae</taxon>
        <taxon>Aphanomyces</taxon>
    </lineage>
</organism>
<accession>A0A6G0W617</accession>
<name>A0A6G0W617_9STRA</name>
<evidence type="ECO:0000313" key="3">
    <source>
        <dbReference type="Proteomes" id="UP000481153"/>
    </source>
</evidence>
<evidence type="ECO:0000256" key="1">
    <source>
        <dbReference type="SAM" id="SignalP"/>
    </source>
</evidence>
<keyword evidence="3" id="KW-1185">Reference proteome</keyword>
<dbReference type="Gene3D" id="2.60.120.260">
    <property type="entry name" value="Galactose-binding domain-like"/>
    <property type="match status" value="1"/>
</dbReference>
<feature type="chain" id="PRO_5026042004" description="GH16 domain-containing protein" evidence="1">
    <location>
        <begin position="22"/>
        <end position="1034"/>
    </location>
</feature>
<reference evidence="2 3" key="1">
    <citation type="submission" date="2019-07" db="EMBL/GenBank/DDBJ databases">
        <title>Genomics analysis of Aphanomyces spp. identifies a new class of oomycete effector associated with host adaptation.</title>
        <authorList>
            <person name="Gaulin E."/>
        </authorList>
    </citation>
    <scope>NUCLEOTIDE SEQUENCE [LARGE SCALE GENOMIC DNA]</scope>
    <source>
        <strain evidence="2 3">ATCC 201684</strain>
    </source>
</reference>
<sequence>MKGRSLLAWLLLVIHVSLASALPSYQIYTSPTFQSSTSVGAFPELPPVLVQGETISDLAVTVYSRDVIAFSIVPVVNANHTFTFSPAASLDFTLSQTQVVSITIGGGQTNASGTYWIQYMAMSSNSTIFRSLVVVVPRPVNYFPSDPLWSGSPLASDTFDSLSFGAIPTIMWSTIEQGFASDACGKVGSTGNALYFTHLGLRQAITKIFDLTGLDASLSFAYIYGYLQRETYDASGNNTLSCEQVQPGAEVQVEVNVNSSTTWQPLLVLPIPPASTQRTMLNATLALPALPRASLRWIQHNQTSGRVGSVRGTRYQWQYRNLFDQWAIDNVNLTVRVQPPSISGQVTRGVDSLVVLLNAAATNSSIVAIMGDGTHPFPSCANAGPPPGNVSLTVRTIGYIHAVACVNGIQQSYGYRSPRLVIQSLPPVFNVTASNDSTAVVLRVTMPRPNMTMRFTFGDRSTAPPSCSYGSLMNVSNGSVANMTITSNGILRAVACGFGVVGSDVVTLPAFVVKPNPPNFTLVNATNVTTTGQFSVTIASNGSVAYSTTAQIPTCGSDNTGLFSTTLTILPKQQIVAVSCCVNTFCNDSSPTWFGPVNASAAVPRISTSCSTTSMLSADVTLVPGTIGGSVKYKIGLDGTLDCQNASISTYNGTFTVAATQTPIVNTSIVIRAITCIDGLLQSSELISRVSVDGCCAGAMTFSPTAPCSSMLLFRDSSCNLTQWSTWTTQYGGSNVNGGVHADNVECIYDASINATVINLNAHGDKYSGSTPLGVAIASNLSVVARNATFMLDSWALPGIRYFPCNPNAATCAARRVGASVSTNSSWNAGVASFDMKACNAFGSISEAWLVGDLATIASAVVSQPSTFVDLWRGALKQDRTWPYSQYVAEGSVVPDDRYHRYVVQWNRTEGRANVYRDGMLVQKFRNLSSSADLAPLTFHVWFPNAWAGVPMFDTCSTRVANVQVMQLGVASNRWCDWEQQSLPCEVDAHCSKWIETSCFMPVASAICIEGLCAFSVDPLFALPGTRSQIAWTN</sequence>